<accession>A0A0M2H450</accession>
<feature type="region of interest" description="Disordered" evidence="1">
    <location>
        <begin position="662"/>
        <end position="684"/>
    </location>
</feature>
<dbReference type="SUPFAM" id="SSF52309">
    <property type="entry name" value="N-(deoxy)ribosyltransferase-like"/>
    <property type="match status" value="1"/>
</dbReference>
<dbReference type="Pfam" id="PF25547">
    <property type="entry name" value="WXG100_2"/>
    <property type="match status" value="1"/>
</dbReference>
<feature type="domain" description="Outer membrane channel protein CpnT-like N-terminal" evidence="2">
    <location>
        <begin position="129"/>
        <end position="256"/>
    </location>
</feature>
<feature type="compositionally biased region" description="Gly residues" evidence="1">
    <location>
        <begin position="472"/>
        <end position="485"/>
    </location>
</feature>
<dbReference type="EMBL" id="JYJA01000038">
    <property type="protein sequence ID" value="KJL41073.1"/>
    <property type="molecule type" value="Genomic_DNA"/>
</dbReference>
<feature type="compositionally biased region" description="Low complexity" evidence="1">
    <location>
        <begin position="573"/>
        <end position="588"/>
    </location>
</feature>
<gene>
    <name evidence="3" type="ORF">RS82_02989</name>
</gene>
<comment type="caution">
    <text evidence="3">The sequence shown here is derived from an EMBL/GenBank/DDBJ whole genome shotgun (WGS) entry which is preliminary data.</text>
</comment>
<dbReference type="Proteomes" id="UP000034098">
    <property type="component" value="Unassembled WGS sequence"/>
</dbReference>
<dbReference type="RefSeq" id="WP_045300779.1">
    <property type="nucleotide sequence ID" value="NZ_JYJA01000038.1"/>
</dbReference>
<keyword evidence="4" id="KW-1185">Reference proteome</keyword>
<name>A0A0M2H450_MICTR</name>
<reference evidence="3 4" key="1">
    <citation type="submission" date="2015-02" db="EMBL/GenBank/DDBJ databases">
        <title>Draft genome sequences of ten Microbacterium spp. with emphasis on heavy metal contaminated environments.</title>
        <authorList>
            <person name="Corretto E."/>
        </authorList>
    </citation>
    <scope>NUCLEOTIDE SEQUENCE [LARGE SCALE GENOMIC DNA]</scope>
    <source>
        <strain evidence="3 4">DSM 8608</strain>
    </source>
</reference>
<dbReference type="InterPro" id="IPR057746">
    <property type="entry name" value="CpnT-like_N"/>
</dbReference>
<feature type="compositionally biased region" description="Gly residues" evidence="1">
    <location>
        <begin position="499"/>
        <end position="512"/>
    </location>
</feature>
<evidence type="ECO:0000313" key="4">
    <source>
        <dbReference type="Proteomes" id="UP000034098"/>
    </source>
</evidence>
<evidence type="ECO:0000259" key="2">
    <source>
        <dbReference type="Pfam" id="PF25547"/>
    </source>
</evidence>
<dbReference type="PATRIC" id="fig|69370.6.peg.3043"/>
<organism evidence="3 4">
    <name type="scientific">Microbacterium trichothecenolyticum</name>
    <name type="common">Aureobacterium trichothecenolyticum</name>
    <dbReference type="NCBI Taxonomy" id="69370"/>
    <lineage>
        <taxon>Bacteria</taxon>
        <taxon>Bacillati</taxon>
        <taxon>Actinomycetota</taxon>
        <taxon>Actinomycetes</taxon>
        <taxon>Micrococcales</taxon>
        <taxon>Microbacteriaceae</taxon>
        <taxon>Microbacterium</taxon>
    </lineage>
</organism>
<feature type="region of interest" description="Disordered" evidence="1">
    <location>
        <begin position="417"/>
        <end position="588"/>
    </location>
</feature>
<protein>
    <recommendedName>
        <fullName evidence="2">Outer membrane channel protein CpnT-like N-terminal domain-containing protein</fullName>
    </recommendedName>
</protein>
<proteinExistence type="predicted"/>
<sequence>MNQRRIDPTLYIAAADEFRAISESAASRLSDARSSLGQYARMAGDDPGGEQLAQGYDDMARDALQALSDIAVLANTMDRAIMQSGWNHAAAEEAAGGKPAGGAFTVRPARTPVSVGAPPSAFGGSDDTPDAWDVVKDFVGMMWPNADTAKLRSAGTTWDGVERDVRALATEIRQADDALTGLNSIELAKLRSEVGDFATDVSAAATDISEVGDLCREYAADVEEAHREVIQMLVQLAIEIAATVAIGAALSVFTFGASAVVAGGGITARIILVAQRIVTFLMKVSGTAARIVARLAAITARIAPLANRFQRTARIVISVSSGTLAAGSSELLVKGRDANLLVAMGSGFVGGAVTDTVALAFGKYGQRVAVQALAGGLGGASSGASNGLLNGDGIDIRQVLISGAGGGLLGAGTSIRGRRGDTAHAADPGSGSVRTPDAEGPRIGGSDGPSAGDGSGIGRQPDYDGPQVTGGSDTGGSGAGDGGSGTRPDYDGPQVTGGSDAGGSGGGDGGGIRIPDGEAPQSPTIEVTPHVGDAGGGADLPTAPHVGDAGAGADLPAAPHSGTDAPATPHSGTDAPTAPHTAADTPTTADDISRQFDELEADIDRQFDDLQADIDRQFDDLHADIDRQFDDLHADIDRQLDDLGGDVAGADGASDAVDITADSTASDSPLGPDANATTAEHPGGDHVPALGVEAEAKPTGPLAIEPPQADMSLSWGGEQGYVDVTGALGAQTPDPPQGWTDMSQITFNTQPDSQLFWTGRTEMPNPTGRPYVGSSDLATGLAQGKGATTLELYLSENGIKMPRWSEDPQVQAMWGEVSRKYAESAQGIVRVVLGRNIRPDAVWLQYEFDALKSNPNVSQIIAIDPATGGMRSLFERR</sequence>
<dbReference type="AlphaFoldDB" id="A0A0M2H450"/>
<feature type="compositionally biased region" description="Low complexity" evidence="1">
    <location>
        <begin position="547"/>
        <end position="559"/>
    </location>
</feature>
<feature type="compositionally biased region" description="Gly residues" evidence="1">
    <location>
        <begin position="442"/>
        <end position="457"/>
    </location>
</feature>
<evidence type="ECO:0000256" key="1">
    <source>
        <dbReference type="SAM" id="MobiDB-lite"/>
    </source>
</evidence>
<evidence type="ECO:0000313" key="3">
    <source>
        <dbReference type="EMBL" id="KJL41073.1"/>
    </source>
</evidence>
<dbReference type="OrthoDB" id="3259283at2"/>
<feature type="region of interest" description="Disordered" evidence="1">
    <location>
        <begin position="97"/>
        <end position="128"/>
    </location>
</feature>